<reference evidence="1" key="1">
    <citation type="journal article" date="2021" name="Nat. Commun.">
        <title>Genetic determinants of endophytism in the Arabidopsis root mycobiome.</title>
        <authorList>
            <person name="Mesny F."/>
            <person name="Miyauchi S."/>
            <person name="Thiergart T."/>
            <person name="Pickel B."/>
            <person name="Atanasova L."/>
            <person name="Karlsson M."/>
            <person name="Huettel B."/>
            <person name="Barry K.W."/>
            <person name="Haridas S."/>
            <person name="Chen C."/>
            <person name="Bauer D."/>
            <person name="Andreopoulos W."/>
            <person name="Pangilinan J."/>
            <person name="LaButti K."/>
            <person name="Riley R."/>
            <person name="Lipzen A."/>
            <person name="Clum A."/>
            <person name="Drula E."/>
            <person name="Henrissat B."/>
            <person name="Kohler A."/>
            <person name="Grigoriev I.V."/>
            <person name="Martin F.M."/>
            <person name="Hacquard S."/>
        </authorList>
    </citation>
    <scope>NUCLEOTIDE SEQUENCE</scope>
    <source>
        <strain evidence="1">MPI-CAGE-AT-0147</strain>
    </source>
</reference>
<name>A0A9P9DCR3_9HYPO</name>
<comment type="caution">
    <text evidence="1">The sequence shown here is derived from an EMBL/GenBank/DDBJ whole genome shotgun (WGS) entry which is preliminary data.</text>
</comment>
<dbReference type="EMBL" id="JAGMUV010000008">
    <property type="protein sequence ID" value="KAH7146069.1"/>
    <property type="molecule type" value="Genomic_DNA"/>
</dbReference>
<evidence type="ECO:0000313" key="3">
    <source>
        <dbReference type="Proteomes" id="UP000738349"/>
    </source>
</evidence>
<dbReference type="OrthoDB" id="4969634at2759"/>
<gene>
    <name evidence="2" type="ORF">EDB81DRAFT_794418</name>
    <name evidence="1" type="ORF">EDB81DRAFT_819484</name>
</gene>
<proteinExistence type="predicted"/>
<evidence type="ECO:0000313" key="2">
    <source>
        <dbReference type="EMBL" id="KAH7146069.1"/>
    </source>
</evidence>
<sequence length="59" mass="7017">MIRNSFYGTSSRLFSISKRAARRMLFLRRSLNADHDEYDHWLSSPDAENEPLIKDPIQY</sequence>
<keyword evidence="3" id="KW-1185">Reference proteome</keyword>
<dbReference type="EMBL" id="JAGMUV010000029">
    <property type="protein sequence ID" value="KAH7116426.1"/>
    <property type="molecule type" value="Genomic_DNA"/>
</dbReference>
<protein>
    <submittedName>
        <fullName evidence="1">Uncharacterized protein</fullName>
    </submittedName>
</protein>
<accession>A0A9P9DCR3</accession>
<dbReference type="Proteomes" id="UP000738349">
    <property type="component" value="Unassembled WGS sequence"/>
</dbReference>
<organism evidence="1 3">
    <name type="scientific">Dactylonectria macrodidyma</name>
    <dbReference type="NCBI Taxonomy" id="307937"/>
    <lineage>
        <taxon>Eukaryota</taxon>
        <taxon>Fungi</taxon>
        <taxon>Dikarya</taxon>
        <taxon>Ascomycota</taxon>
        <taxon>Pezizomycotina</taxon>
        <taxon>Sordariomycetes</taxon>
        <taxon>Hypocreomycetidae</taxon>
        <taxon>Hypocreales</taxon>
        <taxon>Nectriaceae</taxon>
        <taxon>Dactylonectria</taxon>
    </lineage>
</organism>
<evidence type="ECO:0000313" key="1">
    <source>
        <dbReference type="EMBL" id="KAH7116426.1"/>
    </source>
</evidence>
<dbReference type="AlphaFoldDB" id="A0A9P9DCR3"/>